<dbReference type="InterPro" id="IPR008278">
    <property type="entry name" value="4-PPantetheinyl_Trfase_dom"/>
</dbReference>
<dbReference type="GO" id="GO:0008897">
    <property type="term" value="F:holo-[acyl-carrier-protein] synthase activity"/>
    <property type="evidence" value="ECO:0007669"/>
    <property type="project" value="UniProtKB-EC"/>
</dbReference>
<dbReference type="GO" id="GO:0005829">
    <property type="term" value="C:cytosol"/>
    <property type="evidence" value="ECO:0007669"/>
    <property type="project" value="TreeGrafter"/>
</dbReference>
<proteinExistence type="predicted"/>
<dbReference type="PANTHER" id="PTHR12215">
    <property type="entry name" value="PHOSPHOPANTETHEINE TRANSFERASE"/>
    <property type="match status" value="1"/>
</dbReference>
<gene>
    <name evidence="4" type="ORF">PCON_06079</name>
</gene>
<sequence length="288" mass="32176">MPLLRHLLDCTSLPVSALCTRNPPLLPDTAINKAQRYHFPQDQALSFGSSLLQRHIVCTHYQHTLLSAPLETEADTKRPFHTASATSAKDGQTIVEDYNVSHHRSPEGEKSLCILAAITSSVDGNRNKCRRIGVDVVPTVHPRDEKEFVSMMCDKEAGVFTDYEAATIMAAGGDGERTRCLYLHWGLKEAYVKAMGTGIVGELRGIEFRGVPDVRDFGEGRREVEVWVEGRDETGKWYVEVSFIGGNKEREGFYVAVCCDRTAVTEEDKKGQWREVTVEEVLRECGVE</sequence>
<dbReference type="Gene3D" id="3.90.470.20">
    <property type="entry name" value="4'-phosphopantetheinyl transferase domain"/>
    <property type="match status" value="2"/>
</dbReference>
<dbReference type="GO" id="GO:0000287">
    <property type="term" value="F:magnesium ion binding"/>
    <property type="evidence" value="ECO:0007669"/>
    <property type="project" value="InterPro"/>
</dbReference>
<dbReference type="GO" id="GO:0019878">
    <property type="term" value="P:lysine biosynthetic process via aminoadipic acid"/>
    <property type="evidence" value="ECO:0007669"/>
    <property type="project" value="TreeGrafter"/>
</dbReference>
<evidence type="ECO:0000259" key="3">
    <source>
        <dbReference type="Pfam" id="PF01648"/>
    </source>
</evidence>
<accession>U4KWZ5</accession>
<name>U4KWZ5_PYROM</name>
<dbReference type="InterPro" id="IPR037143">
    <property type="entry name" value="4-PPantetheinyl_Trfase_dom_sf"/>
</dbReference>
<organism evidence="4 5">
    <name type="scientific">Pyronema omphalodes (strain CBS 100304)</name>
    <name type="common">Pyronema confluens</name>
    <dbReference type="NCBI Taxonomy" id="1076935"/>
    <lineage>
        <taxon>Eukaryota</taxon>
        <taxon>Fungi</taxon>
        <taxon>Dikarya</taxon>
        <taxon>Ascomycota</taxon>
        <taxon>Pezizomycotina</taxon>
        <taxon>Pezizomycetes</taxon>
        <taxon>Pezizales</taxon>
        <taxon>Pyronemataceae</taxon>
        <taxon>Pyronema</taxon>
    </lineage>
</organism>
<reference evidence="4 5" key="1">
    <citation type="journal article" date="2013" name="PLoS Genet.">
        <title>The genome and development-dependent transcriptomes of Pyronema confluens: a window into fungal evolution.</title>
        <authorList>
            <person name="Traeger S."/>
            <person name="Altegoer F."/>
            <person name="Freitag M."/>
            <person name="Gabaldon T."/>
            <person name="Kempken F."/>
            <person name="Kumar A."/>
            <person name="Marcet-Houben M."/>
            <person name="Poggeler S."/>
            <person name="Stajich J.E."/>
            <person name="Nowrousian M."/>
        </authorList>
    </citation>
    <scope>NUCLEOTIDE SEQUENCE [LARGE SCALE GENOMIC DNA]</scope>
    <source>
        <strain evidence="5">CBS 100304</strain>
        <tissue evidence="4">Vegetative mycelium</tissue>
    </source>
</reference>
<dbReference type="STRING" id="1076935.U4KWZ5"/>
<dbReference type="InterPro" id="IPR050559">
    <property type="entry name" value="P-Pant_transferase_sf"/>
</dbReference>
<protein>
    <recommendedName>
        <fullName evidence="1">holo-[acyl-carrier-protein] synthase</fullName>
        <ecNumber evidence="1">2.7.8.7</ecNumber>
    </recommendedName>
</protein>
<dbReference type="OrthoDB" id="26719at2759"/>
<feature type="domain" description="4'-phosphopantetheinyl transferase" evidence="3">
    <location>
        <begin position="131"/>
        <end position="213"/>
    </location>
</feature>
<evidence type="ECO:0000313" key="5">
    <source>
        <dbReference type="Proteomes" id="UP000018144"/>
    </source>
</evidence>
<dbReference type="EC" id="2.7.8.7" evidence="1"/>
<dbReference type="OMA" id="WYFEVER"/>
<evidence type="ECO:0000256" key="2">
    <source>
        <dbReference type="ARBA" id="ARBA00022679"/>
    </source>
</evidence>
<dbReference type="EMBL" id="HF935290">
    <property type="protein sequence ID" value="CCX06492.1"/>
    <property type="molecule type" value="Genomic_DNA"/>
</dbReference>
<dbReference type="SUPFAM" id="SSF56214">
    <property type="entry name" value="4'-phosphopantetheinyl transferase"/>
    <property type="match status" value="1"/>
</dbReference>
<keyword evidence="2 4" id="KW-0808">Transferase</keyword>
<dbReference type="Proteomes" id="UP000018144">
    <property type="component" value="Unassembled WGS sequence"/>
</dbReference>
<evidence type="ECO:0000256" key="1">
    <source>
        <dbReference type="ARBA" id="ARBA00013172"/>
    </source>
</evidence>
<evidence type="ECO:0000313" key="4">
    <source>
        <dbReference type="EMBL" id="CCX06492.1"/>
    </source>
</evidence>
<dbReference type="eggNOG" id="KOG0945">
    <property type="taxonomic scope" value="Eukaryota"/>
</dbReference>
<keyword evidence="5" id="KW-1185">Reference proteome</keyword>
<dbReference type="PANTHER" id="PTHR12215:SF10">
    <property type="entry name" value="L-AMINOADIPATE-SEMIALDEHYDE DEHYDROGENASE-PHOSPHOPANTETHEINYL TRANSFERASE"/>
    <property type="match status" value="1"/>
</dbReference>
<dbReference type="Pfam" id="PF01648">
    <property type="entry name" value="ACPS"/>
    <property type="match status" value="1"/>
</dbReference>
<dbReference type="AlphaFoldDB" id="U4KWZ5"/>